<dbReference type="InterPro" id="IPR006657">
    <property type="entry name" value="MoPterin_dinucl-bd_dom"/>
</dbReference>
<dbReference type="EMBL" id="LKAQ01000001">
    <property type="protein sequence ID" value="OIQ52409.1"/>
    <property type="molecule type" value="Genomic_DNA"/>
</dbReference>
<dbReference type="InterPro" id="IPR009010">
    <property type="entry name" value="Asp_de-COase-like_dom_sf"/>
</dbReference>
<evidence type="ECO:0000259" key="1">
    <source>
        <dbReference type="Pfam" id="PF01568"/>
    </source>
</evidence>
<name>A0A1J5NL95_9BACT</name>
<dbReference type="Pfam" id="PF01568">
    <property type="entry name" value="Molydop_binding"/>
    <property type="match status" value="1"/>
</dbReference>
<dbReference type="Gene3D" id="2.40.40.20">
    <property type="match status" value="1"/>
</dbReference>
<proteinExistence type="predicted"/>
<dbReference type="GO" id="GO:0043546">
    <property type="term" value="F:molybdopterin cofactor binding"/>
    <property type="evidence" value="ECO:0007669"/>
    <property type="project" value="InterPro"/>
</dbReference>
<dbReference type="RefSeq" id="WP_165610775.1">
    <property type="nucleotide sequence ID" value="NZ_LKAQ01000001.1"/>
</dbReference>
<keyword evidence="3" id="KW-1185">Reference proteome</keyword>
<dbReference type="GO" id="GO:0016491">
    <property type="term" value="F:oxidoreductase activity"/>
    <property type="evidence" value="ECO:0007669"/>
    <property type="project" value="InterPro"/>
</dbReference>
<evidence type="ECO:0000313" key="2">
    <source>
        <dbReference type="EMBL" id="OIQ52409.1"/>
    </source>
</evidence>
<gene>
    <name evidence="2" type="ORF">BerOc1_00885</name>
</gene>
<reference evidence="2 3" key="1">
    <citation type="submission" date="2015-09" db="EMBL/GenBank/DDBJ databases">
        <title>Genome of Desulfovibrio dechloracetivorans BerOc1, a mercury methylating strain isolated from highly hydrocarbons and metals contaminated coastal sediments.</title>
        <authorList>
            <person name="Goni Urriza M."/>
            <person name="Gassie C."/>
            <person name="Bouchez O."/>
            <person name="Klopp C."/>
            <person name="Ranchou-Peyruse A."/>
            <person name="Remy G."/>
        </authorList>
    </citation>
    <scope>NUCLEOTIDE SEQUENCE [LARGE SCALE GENOMIC DNA]</scope>
    <source>
        <strain evidence="2 3">BerOc1</strain>
    </source>
</reference>
<dbReference type="Proteomes" id="UP000181901">
    <property type="component" value="Unassembled WGS sequence"/>
</dbReference>
<dbReference type="SUPFAM" id="SSF50692">
    <property type="entry name" value="ADC-like"/>
    <property type="match status" value="1"/>
</dbReference>
<evidence type="ECO:0000313" key="3">
    <source>
        <dbReference type="Proteomes" id="UP000181901"/>
    </source>
</evidence>
<accession>A0A1J5NL95</accession>
<dbReference type="AlphaFoldDB" id="A0A1J5NL95"/>
<feature type="domain" description="Molybdopterin dinucleotide-binding" evidence="1">
    <location>
        <begin position="8"/>
        <end position="104"/>
    </location>
</feature>
<sequence>MGSISGLLVTVRTAKQGSEMVTSKHGAPYLAEISTLRIHPDDLSAVGVEDGGPAVLASPHGEVRVTCKGTDVPKGLFFLPLGPVANTLFSAWSTEESGVPNWKRINVSLTPCDETAEADNTGQGAER</sequence>
<comment type="caution">
    <text evidence="2">The sequence shown here is derived from an EMBL/GenBank/DDBJ whole genome shotgun (WGS) entry which is preliminary data.</text>
</comment>
<protein>
    <submittedName>
        <fullName evidence="2">Molybdopterin dinucleotide binding domain protein</fullName>
    </submittedName>
</protein>
<organism evidence="2 3">
    <name type="scientific">Pseudodesulfovibrio hydrargyri</name>
    <dbReference type="NCBI Taxonomy" id="2125990"/>
    <lineage>
        <taxon>Bacteria</taxon>
        <taxon>Pseudomonadati</taxon>
        <taxon>Thermodesulfobacteriota</taxon>
        <taxon>Desulfovibrionia</taxon>
        <taxon>Desulfovibrionales</taxon>
        <taxon>Desulfovibrionaceae</taxon>
    </lineage>
</organism>